<accession>A0ABU6VWS4</accession>
<evidence type="ECO:0000313" key="2">
    <source>
        <dbReference type="Proteomes" id="UP001341840"/>
    </source>
</evidence>
<comment type="caution">
    <text evidence="1">The sequence shown here is derived from an EMBL/GenBank/DDBJ whole genome shotgun (WGS) entry which is preliminary data.</text>
</comment>
<dbReference type="EMBL" id="JASCZI010152618">
    <property type="protein sequence ID" value="MED6176423.1"/>
    <property type="molecule type" value="Genomic_DNA"/>
</dbReference>
<name>A0ABU6VWS4_9FABA</name>
<reference evidence="1 2" key="1">
    <citation type="journal article" date="2023" name="Plants (Basel)">
        <title>Bridging the Gap: Combining Genomics and Transcriptomics Approaches to Understand Stylosanthes scabra, an Orphan Legume from the Brazilian Caatinga.</title>
        <authorList>
            <person name="Ferreira-Neto J.R.C."/>
            <person name="da Silva M.D."/>
            <person name="Binneck E."/>
            <person name="de Melo N.F."/>
            <person name="da Silva R.H."/>
            <person name="de Melo A.L.T.M."/>
            <person name="Pandolfi V."/>
            <person name="Bustamante F.O."/>
            <person name="Brasileiro-Vidal A.C."/>
            <person name="Benko-Iseppon A.M."/>
        </authorList>
    </citation>
    <scope>NUCLEOTIDE SEQUENCE [LARGE SCALE GENOMIC DNA]</scope>
    <source>
        <tissue evidence="1">Leaves</tissue>
    </source>
</reference>
<proteinExistence type="predicted"/>
<sequence>MDKKGKKAMSYPRSKIYAKTAAAMNLGAAKPPPASPPAIPKPLKKEPVVIDLTQDSNSEERGAQKSNEIIENTFRRMLGFEQAAKYDSG</sequence>
<evidence type="ECO:0000313" key="1">
    <source>
        <dbReference type="EMBL" id="MED6176423.1"/>
    </source>
</evidence>
<protein>
    <submittedName>
        <fullName evidence="1">Uncharacterized protein</fullName>
    </submittedName>
</protein>
<dbReference type="Proteomes" id="UP001341840">
    <property type="component" value="Unassembled WGS sequence"/>
</dbReference>
<organism evidence="1 2">
    <name type="scientific">Stylosanthes scabra</name>
    <dbReference type="NCBI Taxonomy" id="79078"/>
    <lineage>
        <taxon>Eukaryota</taxon>
        <taxon>Viridiplantae</taxon>
        <taxon>Streptophyta</taxon>
        <taxon>Embryophyta</taxon>
        <taxon>Tracheophyta</taxon>
        <taxon>Spermatophyta</taxon>
        <taxon>Magnoliopsida</taxon>
        <taxon>eudicotyledons</taxon>
        <taxon>Gunneridae</taxon>
        <taxon>Pentapetalae</taxon>
        <taxon>rosids</taxon>
        <taxon>fabids</taxon>
        <taxon>Fabales</taxon>
        <taxon>Fabaceae</taxon>
        <taxon>Papilionoideae</taxon>
        <taxon>50 kb inversion clade</taxon>
        <taxon>dalbergioids sensu lato</taxon>
        <taxon>Dalbergieae</taxon>
        <taxon>Pterocarpus clade</taxon>
        <taxon>Stylosanthes</taxon>
    </lineage>
</organism>
<gene>
    <name evidence="1" type="ORF">PIB30_088108</name>
</gene>
<keyword evidence="2" id="KW-1185">Reference proteome</keyword>